<evidence type="ECO:0000259" key="11">
    <source>
        <dbReference type="PROSITE" id="PS51755"/>
    </source>
</evidence>
<organism evidence="12 13">
    <name type="scientific">Eubacterium aggregans</name>
    <dbReference type="NCBI Taxonomy" id="81409"/>
    <lineage>
        <taxon>Bacteria</taxon>
        <taxon>Bacillati</taxon>
        <taxon>Bacillota</taxon>
        <taxon>Clostridia</taxon>
        <taxon>Eubacteriales</taxon>
        <taxon>Eubacteriaceae</taxon>
        <taxon>Eubacterium</taxon>
    </lineage>
</organism>
<reference evidence="12 13" key="1">
    <citation type="submission" date="2016-10" db="EMBL/GenBank/DDBJ databases">
        <authorList>
            <person name="de Groot N.N."/>
        </authorList>
    </citation>
    <scope>NUCLEOTIDE SEQUENCE [LARGE SCALE GENOMIC DNA]</scope>
    <source>
        <strain evidence="12 13">SR12</strain>
    </source>
</reference>
<feature type="modified residue" description="4-aspartylphosphate" evidence="8">
    <location>
        <position position="52"/>
    </location>
</feature>
<dbReference type="GO" id="GO:0000156">
    <property type="term" value="F:phosphorelay response regulator activity"/>
    <property type="evidence" value="ECO:0007669"/>
    <property type="project" value="TreeGrafter"/>
</dbReference>
<sequence>MIRILMVDDEEKIRRLVRKYAEFEGYEVVEAGDGMDAIDKVRHQDFDIIIMDVMMPELDGFSTCREIRKTSKTPIIMLSARGEEYDRIHGFELGIDDYVVKPFSPKELMLRIKAILARIHQAGGGDDREIIQIEGIEVDMAARKVTVDGELASMTPKEYDLFFYMLKNRGIALTRDKLITNVWGYDFYGDDRTLDTHIKLLRKSLGPYSKCIVTLRGVGYRFEA</sequence>
<dbReference type="SMART" id="SM00448">
    <property type="entry name" value="REC"/>
    <property type="match status" value="1"/>
</dbReference>
<dbReference type="InterPro" id="IPR011006">
    <property type="entry name" value="CheY-like_superfamily"/>
</dbReference>
<feature type="domain" description="Response regulatory" evidence="10">
    <location>
        <begin position="3"/>
        <end position="116"/>
    </location>
</feature>
<keyword evidence="2 8" id="KW-0597">Phosphoprotein</keyword>
<dbReference type="PANTHER" id="PTHR48111:SF21">
    <property type="entry name" value="DNA-BINDING DUAL MASTER TRANSCRIPTIONAL REGULATOR RPAA"/>
    <property type="match status" value="1"/>
</dbReference>
<dbReference type="InterPro" id="IPR039420">
    <property type="entry name" value="WalR-like"/>
</dbReference>
<keyword evidence="6" id="KW-0804">Transcription</keyword>
<dbReference type="Pfam" id="PF00486">
    <property type="entry name" value="Trans_reg_C"/>
    <property type="match status" value="1"/>
</dbReference>
<gene>
    <name evidence="12" type="ORF">SAMN04515656_10682</name>
</gene>
<name>A0A1H3ZPJ4_9FIRM</name>
<dbReference type="PROSITE" id="PS51755">
    <property type="entry name" value="OMPR_PHOB"/>
    <property type="match status" value="1"/>
</dbReference>
<dbReference type="GO" id="GO:0005829">
    <property type="term" value="C:cytosol"/>
    <property type="evidence" value="ECO:0007669"/>
    <property type="project" value="TreeGrafter"/>
</dbReference>
<dbReference type="PROSITE" id="PS50110">
    <property type="entry name" value="RESPONSE_REGULATORY"/>
    <property type="match status" value="1"/>
</dbReference>
<dbReference type="OrthoDB" id="9790454at2"/>
<feature type="DNA-binding region" description="OmpR/PhoB-type" evidence="9">
    <location>
        <begin position="128"/>
        <end position="224"/>
    </location>
</feature>
<dbReference type="CDD" id="cd00383">
    <property type="entry name" value="trans_reg_C"/>
    <property type="match status" value="1"/>
</dbReference>
<protein>
    <recommendedName>
        <fullName evidence="1">Stage 0 sporulation protein A homolog</fullName>
    </recommendedName>
</protein>
<evidence type="ECO:0000256" key="3">
    <source>
        <dbReference type="ARBA" id="ARBA00023012"/>
    </source>
</evidence>
<feature type="domain" description="OmpR/PhoB-type" evidence="11">
    <location>
        <begin position="128"/>
        <end position="224"/>
    </location>
</feature>
<dbReference type="Gene3D" id="1.10.10.10">
    <property type="entry name" value="Winged helix-like DNA-binding domain superfamily/Winged helix DNA-binding domain"/>
    <property type="match status" value="1"/>
</dbReference>
<dbReference type="Gene3D" id="6.10.250.690">
    <property type="match status" value="1"/>
</dbReference>
<dbReference type="SMART" id="SM00862">
    <property type="entry name" value="Trans_reg_C"/>
    <property type="match status" value="1"/>
</dbReference>
<evidence type="ECO:0000256" key="6">
    <source>
        <dbReference type="ARBA" id="ARBA00023163"/>
    </source>
</evidence>
<dbReference type="InterPro" id="IPR001867">
    <property type="entry name" value="OmpR/PhoB-type_DNA-bd"/>
</dbReference>
<keyword evidence="3" id="KW-0902">Two-component regulatory system</keyword>
<dbReference type="Gene3D" id="3.40.50.2300">
    <property type="match status" value="1"/>
</dbReference>
<dbReference type="RefSeq" id="WP_090305923.1">
    <property type="nucleotide sequence ID" value="NZ_FNRK01000006.1"/>
</dbReference>
<dbReference type="InterPro" id="IPR001789">
    <property type="entry name" value="Sig_transdc_resp-reg_receiver"/>
</dbReference>
<evidence type="ECO:0000256" key="5">
    <source>
        <dbReference type="ARBA" id="ARBA00023125"/>
    </source>
</evidence>
<proteinExistence type="predicted"/>
<dbReference type="PANTHER" id="PTHR48111">
    <property type="entry name" value="REGULATOR OF RPOS"/>
    <property type="match status" value="1"/>
</dbReference>
<evidence type="ECO:0000256" key="9">
    <source>
        <dbReference type="PROSITE-ProRule" id="PRU01091"/>
    </source>
</evidence>
<keyword evidence="13" id="KW-1185">Reference proteome</keyword>
<dbReference type="FunFam" id="3.40.50.2300:FF:000001">
    <property type="entry name" value="DNA-binding response regulator PhoB"/>
    <property type="match status" value="1"/>
</dbReference>
<dbReference type="STRING" id="81409.SAMN04515656_10682"/>
<accession>A0A1H3ZPJ4</accession>
<dbReference type="AlphaFoldDB" id="A0A1H3ZPJ4"/>
<keyword evidence="4" id="KW-0805">Transcription regulation</keyword>
<dbReference type="Proteomes" id="UP000199394">
    <property type="component" value="Unassembled WGS sequence"/>
</dbReference>
<dbReference type="GO" id="GO:0032993">
    <property type="term" value="C:protein-DNA complex"/>
    <property type="evidence" value="ECO:0007669"/>
    <property type="project" value="TreeGrafter"/>
</dbReference>
<dbReference type="Pfam" id="PF00072">
    <property type="entry name" value="Response_reg"/>
    <property type="match status" value="1"/>
</dbReference>
<evidence type="ECO:0000313" key="12">
    <source>
        <dbReference type="EMBL" id="SEA25588.1"/>
    </source>
</evidence>
<dbReference type="EMBL" id="FNRK01000006">
    <property type="protein sequence ID" value="SEA25588.1"/>
    <property type="molecule type" value="Genomic_DNA"/>
</dbReference>
<evidence type="ECO:0000256" key="2">
    <source>
        <dbReference type="ARBA" id="ARBA00022553"/>
    </source>
</evidence>
<keyword evidence="5 9" id="KW-0238">DNA-binding</keyword>
<evidence type="ECO:0000256" key="7">
    <source>
        <dbReference type="ARBA" id="ARBA00024867"/>
    </source>
</evidence>
<comment type="function">
    <text evidence="7">May play the central regulatory role in sporulation. It may be an element of the effector pathway responsible for the activation of sporulation genes in response to nutritional stress. Spo0A may act in concert with spo0H (a sigma factor) to control the expression of some genes that are critical to the sporulation process.</text>
</comment>
<dbReference type="SUPFAM" id="SSF52172">
    <property type="entry name" value="CheY-like"/>
    <property type="match status" value="1"/>
</dbReference>
<evidence type="ECO:0000256" key="8">
    <source>
        <dbReference type="PROSITE-ProRule" id="PRU00169"/>
    </source>
</evidence>
<dbReference type="InterPro" id="IPR036388">
    <property type="entry name" value="WH-like_DNA-bd_sf"/>
</dbReference>
<evidence type="ECO:0000313" key="13">
    <source>
        <dbReference type="Proteomes" id="UP000199394"/>
    </source>
</evidence>
<evidence type="ECO:0000259" key="10">
    <source>
        <dbReference type="PROSITE" id="PS50110"/>
    </source>
</evidence>
<dbReference type="GO" id="GO:0000976">
    <property type="term" value="F:transcription cis-regulatory region binding"/>
    <property type="evidence" value="ECO:0007669"/>
    <property type="project" value="TreeGrafter"/>
</dbReference>
<evidence type="ECO:0000256" key="4">
    <source>
        <dbReference type="ARBA" id="ARBA00023015"/>
    </source>
</evidence>
<dbReference type="GO" id="GO:0006355">
    <property type="term" value="P:regulation of DNA-templated transcription"/>
    <property type="evidence" value="ECO:0007669"/>
    <property type="project" value="InterPro"/>
</dbReference>
<evidence type="ECO:0000256" key="1">
    <source>
        <dbReference type="ARBA" id="ARBA00018672"/>
    </source>
</evidence>